<dbReference type="Pfam" id="PF18348">
    <property type="entry name" value="SH3_16"/>
    <property type="match status" value="1"/>
</dbReference>
<dbReference type="Gene3D" id="3.90.1720.10">
    <property type="entry name" value="endopeptidase domain like (from Nostoc punctiforme)"/>
    <property type="match status" value="1"/>
</dbReference>
<accession>A0ABQ1UHD6</accession>
<gene>
    <name evidence="6" type="ORF">GCM10011339_03300</name>
</gene>
<dbReference type="Proteomes" id="UP000647339">
    <property type="component" value="Unassembled WGS sequence"/>
</dbReference>
<dbReference type="PANTHER" id="PTHR47053:SF1">
    <property type="entry name" value="MUREIN DD-ENDOPEPTIDASE MEPH-RELATED"/>
    <property type="match status" value="1"/>
</dbReference>
<protein>
    <recommendedName>
        <fullName evidence="5">NlpC/P60 domain-containing protein</fullName>
    </recommendedName>
</protein>
<keyword evidence="3" id="KW-0378">Hydrolase</keyword>
<reference evidence="7" key="1">
    <citation type="journal article" date="2019" name="Int. J. Syst. Evol. Microbiol.">
        <title>The Global Catalogue of Microorganisms (GCM) 10K type strain sequencing project: providing services to taxonomists for standard genome sequencing and annotation.</title>
        <authorList>
            <consortium name="The Broad Institute Genomics Platform"/>
            <consortium name="The Broad Institute Genome Sequencing Center for Infectious Disease"/>
            <person name="Wu L."/>
            <person name="Ma J."/>
        </authorList>
    </citation>
    <scope>NUCLEOTIDE SEQUENCE [LARGE SCALE GENOMIC DNA]</scope>
    <source>
        <strain evidence="7">CGMCC 1.15407</strain>
    </source>
</reference>
<dbReference type="PANTHER" id="PTHR47053">
    <property type="entry name" value="MUREIN DD-ENDOPEPTIDASE MEPH-RELATED"/>
    <property type="match status" value="1"/>
</dbReference>
<evidence type="ECO:0000256" key="3">
    <source>
        <dbReference type="ARBA" id="ARBA00022801"/>
    </source>
</evidence>
<feature type="domain" description="NlpC/P60" evidence="5">
    <location>
        <begin position="123"/>
        <end position="250"/>
    </location>
</feature>
<dbReference type="EMBL" id="BMIU01000001">
    <property type="protein sequence ID" value="GGF18683.1"/>
    <property type="molecule type" value="Genomic_DNA"/>
</dbReference>
<evidence type="ECO:0000259" key="5">
    <source>
        <dbReference type="PROSITE" id="PS51935"/>
    </source>
</evidence>
<dbReference type="InterPro" id="IPR051202">
    <property type="entry name" value="Peptidase_C40"/>
</dbReference>
<name>A0ABQ1UHD6_9BACT</name>
<evidence type="ECO:0000256" key="1">
    <source>
        <dbReference type="ARBA" id="ARBA00007074"/>
    </source>
</evidence>
<dbReference type="PROSITE" id="PS51935">
    <property type="entry name" value="NLPC_P60"/>
    <property type="match status" value="1"/>
</dbReference>
<organism evidence="6 7">
    <name type="scientific">Echinicola rosea</name>
    <dbReference type="NCBI Taxonomy" id="1807691"/>
    <lineage>
        <taxon>Bacteria</taxon>
        <taxon>Pseudomonadati</taxon>
        <taxon>Bacteroidota</taxon>
        <taxon>Cytophagia</taxon>
        <taxon>Cytophagales</taxon>
        <taxon>Cyclobacteriaceae</taxon>
        <taxon>Echinicola</taxon>
    </lineage>
</organism>
<evidence type="ECO:0000313" key="6">
    <source>
        <dbReference type="EMBL" id="GGF18683.1"/>
    </source>
</evidence>
<proteinExistence type="inferred from homology"/>
<comment type="caution">
    <text evidence="6">The sequence shown here is derived from an EMBL/GenBank/DDBJ whole genome shotgun (WGS) entry which is preliminary data.</text>
</comment>
<keyword evidence="4" id="KW-0788">Thiol protease</keyword>
<dbReference type="SUPFAM" id="SSF54001">
    <property type="entry name" value="Cysteine proteinases"/>
    <property type="match status" value="1"/>
</dbReference>
<comment type="similarity">
    <text evidence="1">Belongs to the peptidase C40 family.</text>
</comment>
<dbReference type="InterPro" id="IPR041382">
    <property type="entry name" value="SH3_16"/>
</dbReference>
<keyword evidence="2" id="KW-0645">Protease</keyword>
<evidence type="ECO:0000313" key="7">
    <source>
        <dbReference type="Proteomes" id="UP000647339"/>
    </source>
</evidence>
<dbReference type="InterPro" id="IPR038765">
    <property type="entry name" value="Papain-like_cys_pep_sf"/>
</dbReference>
<sequence>MSLMSVYLEPSRGIGLITQLLFGETYEVLGVTGDEKWLKVKTAEGASTGWILRAQHYSISEEDYDFYNHEDYQVVTSPVSTVKYQGEEIYILAGSHLHIGSSELFDMGGQMGFKGNARHVKQKATREELVSLAKLFMHVPFLSGGRGFFGIGAGSFIQLAYKMAGYKLPKFISKLTEVGKSIAEENIQLGDIVIFGNNKDIPHHAGIYVGENQVIHVWGLVRLDKIKLDGSIMARNNSPLYRVLDIRSLL</sequence>
<dbReference type="InterPro" id="IPR000064">
    <property type="entry name" value="NLP_P60_dom"/>
</dbReference>
<evidence type="ECO:0000256" key="4">
    <source>
        <dbReference type="ARBA" id="ARBA00022807"/>
    </source>
</evidence>
<keyword evidence="7" id="KW-1185">Reference proteome</keyword>
<dbReference type="Pfam" id="PF00877">
    <property type="entry name" value="NLPC_P60"/>
    <property type="match status" value="1"/>
</dbReference>
<evidence type="ECO:0000256" key="2">
    <source>
        <dbReference type="ARBA" id="ARBA00022670"/>
    </source>
</evidence>
<dbReference type="Gene3D" id="2.30.30.40">
    <property type="entry name" value="SH3 Domains"/>
    <property type="match status" value="1"/>
</dbReference>